<accession>A0A6V6YPJ4</accession>
<evidence type="ECO:0000313" key="1">
    <source>
        <dbReference type="EMBL" id="CAD0001365.1"/>
    </source>
</evidence>
<comment type="caution">
    <text evidence="1">The sequence shown here is derived from an EMBL/GenBank/DDBJ whole genome shotgun (WGS) entry which is preliminary data.</text>
</comment>
<dbReference type="RefSeq" id="WP_180907827.1">
    <property type="nucleotide sequence ID" value="NZ_CAIJDP010000057.1"/>
</dbReference>
<organism evidence="1 2">
    <name type="scientific">Flavobacterium salmonis</name>
    <dbReference type="NCBI Taxonomy" id="2654844"/>
    <lineage>
        <taxon>Bacteria</taxon>
        <taxon>Pseudomonadati</taxon>
        <taxon>Bacteroidota</taxon>
        <taxon>Flavobacteriia</taxon>
        <taxon>Flavobacteriales</taxon>
        <taxon>Flavobacteriaceae</taxon>
        <taxon>Flavobacterium</taxon>
    </lineage>
</organism>
<sequence length="176" mass="20596">MNIKNLKAQQIKTVILLLFFCLLSCNNKQKEITKILTNDSIQYWNISEPEDKRPIYYNSYSFSKTGIHERYNIDINEVRNIIPRDTVPDRHGIYNKWSFINDSTINMGGFIMKIVNYSQDSIVLKGKNNTAYSLYRVIGPFRVSPKSIRERDSLITIYAKERERDKGAFIVTDTIK</sequence>
<dbReference type="EMBL" id="CAIJDP010000057">
    <property type="protein sequence ID" value="CAD0001365.1"/>
    <property type="molecule type" value="Genomic_DNA"/>
</dbReference>
<reference evidence="1 2" key="1">
    <citation type="submission" date="2020-06" db="EMBL/GenBank/DDBJ databases">
        <authorList>
            <person name="Criscuolo A."/>
        </authorList>
    </citation>
    <scope>NUCLEOTIDE SEQUENCE [LARGE SCALE GENOMIC DNA]</scope>
    <source>
        <strain evidence="2">CIP 111411</strain>
    </source>
</reference>
<evidence type="ECO:0000313" key="2">
    <source>
        <dbReference type="Proteomes" id="UP000530060"/>
    </source>
</evidence>
<dbReference type="AlphaFoldDB" id="A0A6V6YPJ4"/>
<name>A0A6V6YPJ4_9FLAO</name>
<protein>
    <submittedName>
        <fullName evidence="1">Uncharacterized protein</fullName>
    </submittedName>
</protein>
<gene>
    <name evidence="1" type="ORF">FLAT13_00512</name>
</gene>
<dbReference type="Proteomes" id="UP000530060">
    <property type="component" value="Unassembled WGS sequence"/>
</dbReference>
<proteinExistence type="predicted"/>
<keyword evidence="2" id="KW-1185">Reference proteome</keyword>